<sequence length="85" mass="9838">MFFLFLLRVLFQLTHAAAEVKDDQPPLILVSLDGMDWRSILTGLYPESHGIVDNVFWDPDYGEQFIFGYDCSNFDPKFYNASEPI</sequence>
<reference evidence="2 3" key="1">
    <citation type="submission" date="2022-05" db="EMBL/GenBank/DDBJ databases">
        <authorList>
            <consortium name="Genoscope - CEA"/>
            <person name="William W."/>
        </authorList>
    </citation>
    <scope>NUCLEOTIDE SEQUENCE [LARGE SCALE GENOMIC DNA]</scope>
</reference>
<dbReference type="PANTHER" id="PTHR10151">
    <property type="entry name" value="ECTONUCLEOTIDE PYROPHOSPHATASE/PHOSPHODIESTERASE"/>
    <property type="match status" value="1"/>
</dbReference>
<name>A0AAU9WJZ6_9CNID</name>
<dbReference type="Pfam" id="PF01663">
    <property type="entry name" value="Phosphodiest"/>
    <property type="match status" value="1"/>
</dbReference>
<gene>
    <name evidence="2" type="ORF">PMEA_00006428</name>
</gene>
<dbReference type="SUPFAM" id="SSF53649">
    <property type="entry name" value="Alkaline phosphatase-like"/>
    <property type="match status" value="1"/>
</dbReference>
<evidence type="ECO:0000313" key="3">
    <source>
        <dbReference type="Proteomes" id="UP001159428"/>
    </source>
</evidence>
<keyword evidence="1" id="KW-0732">Signal</keyword>
<comment type="caution">
    <text evidence="2">The sequence shown here is derived from an EMBL/GenBank/DDBJ whole genome shotgun (WGS) entry which is preliminary data.</text>
</comment>
<accession>A0AAU9WJZ6</accession>
<dbReference type="InterPro" id="IPR002591">
    <property type="entry name" value="Phosphodiest/P_Trfase"/>
</dbReference>
<evidence type="ECO:0000313" key="2">
    <source>
        <dbReference type="EMBL" id="CAH3116434.1"/>
    </source>
</evidence>
<dbReference type="PANTHER" id="PTHR10151:SF120">
    <property type="entry name" value="BIS(5'-ADENOSYL)-TRIPHOSPHATASE"/>
    <property type="match status" value="1"/>
</dbReference>
<dbReference type="GO" id="GO:0016787">
    <property type="term" value="F:hydrolase activity"/>
    <property type="evidence" value="ECO:0007669"/>
    <property type="project" value="UniProtKB-ARBA"/>
</dbReference>
<dbReference type="Proteomes" id="UP001159428">
    <property type="component" value="Unassembled WGS sequence"/>
</dbReference>
<evidence type="ECO:0000256" key="1">
    <source>
        <dbReference type="SAM" id="SignalP"/>
    </source>
</evidence>
<keyword evidence="3" id="KW-1185">Reference proteome</keyword>
<feature type="signal peptide" evidence="1">
    <location>
        <begin position="1"/>
        <end position="16"/>
    </location>
</feature>
<organism evidence="2 3">
    <name type="scientific">Pocillopora meandrina</name>
    <dbReference type="NCBI Taxonomy" id="46732"/>
    <lineage>
        <taxon>Eukaryota</taxon>
        <taxon>Metazoa</taxon>
        <taxon>Cnidaria</taxon>
        <taxon>Anthozoa</taxon>
        <taxon>Hexacorallia</taxon>
        <taxon>Scleractinia</taxon>
        <taxon>Astrocoeniina</taxon>
        <taxon>Pocilloporidae</taxon>
        <taxon>Pocillopora</taxon>
    </lineage>
</organism>
<protein>
    <submittedName>
        <fullName evidence="2">Uncharacterized protein</fullName>
    </submittedName>
</protein>
<proteinExistence type="predicted"/>
<dbReference type="AlphaFoldDB" id="A0AAU9WJZ6"/>
<dbReference type="InterPro" id="IPR017850">
    <property type="entry name" value="Alkaline_phosphatase_core_sf"/>
</dbReference>
<feature type="chain" id="PRO_5043314331" evidence="1">
    <location>
        <begin position="17"/>
        <end position="85"/>
    </location>
</feature>
<dbReference type="EMBL" id="CALNXJ010000015">
    <property type="protein sequence ID" value="CAH3116434.1"/>
    <property type="molecule type" value="Genomic_DNA"/>
</dbReference>
<dbReference type="Gene3D" id="3.40.720.10">
    <property type="entry name" value="Alkaline Phosphatase, subunit A"/>
    <property type="match status" value="1"/>
</dbReference>